<proteinExistence type="inferred from homology"/>
<organism evidence="7 8">
    <name type="scientific">Populus alba x Populus x berolinensis</name>
    <dbReference type="NCBI Taxonomy" id="444605"/>
    <lineage>
        <taxon>Eukaryota</taxon>
        <taxon>Viridiplantae</taxon>
        <taxon>Streptophyta</taxon>
        <taxon>Embryophyta</taxon>
        <taxon>Tracheophyta</taxon>
        <taxon>Spermatophyta</taxon>
        <taxon>Magnoliopsida</taxon>
        <taxon>eudicotyledons</taxon>
        <taxon>Gunneridae</taxon>
        <taxon>Pentapetalae</taxon>
        <taxon>rosids</taxon>
        <taxon>fabids</taxon>
        <taxon>Malpighiales</taxon>
        <taxon>Salicaceae</taxon>
        <taxon>Saliceae</taxon>
        <taxon>Populus</taxon>
    </lineage>
</organism>
<feature type="transmembrane region" description="Helical" evidence="6">
    <location>
        <begin position="124"/>
        <end position="148"/>
    </location>
</feature>
<evidence type="ECO:0000256" key="4">
    <source>
        <dbReference type="ARBA" id="ARBA00022989"/>
    </source>
</evidence>
<accession>A0AAD6LJB6</accession>
<reference evidence="7 8" key="1">
    <citation type="journal article" date="2023" name="Mol. Ecol. Resour.">
        <title>Chromosome-level genome assembly of a triploid poplar Populus alba 'Berolinensis'.</title>
        <authorList>
            <person name="Chen S."/>
            <person name="Yu Y."/>
            <person name="Wang X."/>
            <person name="Wang S."/>
            <person name="Zhang T."/>
            <person name="Zhou Y."/>
            <person name="He R."/>
            <person name="Meng N."/>
            <person name="Wang Y."/>
            <person name="Liu W."/>
            <person name="Liu Z."/>
            <person name="Liu J."/>
            <person name="Guo Q."/>
            <person name="Huang H."/>
            <person name="Sederoff R.R."/>
            <person name="Wang G."/>
            <person name="Qu G."/>
            <person name="Chen S."/>
        </authorList>
    </citation>
    <scope>NUCLEOTIDE SEQUENCE [LARGE SCALE GENOMIC DNA]</scope>
    <source>
        <strain evidence="7">SC-2020</strain>
    </source>
</reference>
<name>A0AAD6LJB6_9ROSI</name>
<dbReference type="InterPro" id="IPR003377">
    <property type="entry name" value="Cornichon"/>
</dbReference>
<keyword evidence="4 6" id="KW-1133">Transmembrane helix</keyword>
<evidence type="ECO:0000256" key="5">
    <source>
        <dbReference type="ARBA" id="ARBA00023136"/>
    </source>
</evidence>
<feature type="transmembrane region" description="Helical" evidence="6">
    <location>
        <begin position="38"/>
        <end position="58"/>
    </location>
</feature>
<sequence length="212" mass="24726">MYLGFKINQCLAINKTLKENQRFSGFAFVLVRIGIDKSFLSVFRLGIFVTVFLLYSGVRYDKKQAETMWNLIFWIICLLINLGLLAIVFYSLLCLTDLEVDQMDPFVATANINRWILLEFALQAALSILLLFTGHWILFLVAVPLTCYHAMLFIRRQHLIDVTEVFRNLNTDKKHRMIKLGVYMIFFTICIFRVVLFAVNLIINDDDDIDSY</sequence>
<dbReference type="AlphaFoldDB" id="A0AAD6LJB6"/>
<evidence type="ECO:0000256" key="6">
    <source>
        <dbReference type="SAM" id="Phobius"/>
    </source>
</evidence>
<keyword evidence="5 6" id="KW-0472">Membrane</keyword>
<keyword evidence="3 6" id="KW-0812">Transmembrane</keyword>
<gene>
    <name evidence="7" type="ORF">NC653_036122</name>
</gene>
<dbReference type="GO" id="GO:0016192">
    <property type="term" value="P:vesicle-mediated transport"/>
    <property type="evidence" value="ECO:0007669"/>
    <property type="project" value="InterPro"/>
</dbReference>
<evidence type="ECO:0000256" key="2">
    <source>
        <dbReference type="ARBA" id="ARBA00010095"/>
    </source>
</evidence>
<dbReference type="Pfam" id="PF03311">
    <property type="entry name" value="Cornichon"/>
    <property type="match status" value="1"/>
</dbReference>
<dbReference type="Proteomes" id="UP001164929">
    <property type="component" value="Chromosome 16"/>
</dbReference>
<dbReference type="EMBL" id="JAQIZT010000016">
    <property type="protein sequence ID" value="KAJ6968080.1"/>
    <property type="molecule type" value="Genomic_DNA"/>
</dbReference>
<comment type="subcellular location">
    <subcellularLocation>
        <location evidence="1">Membrane</location>
        <topology evidence="1">Multi-pass membrane protein</topology>
    </subcellularLocation>
</comment>
<feature type="transmembrane region" description="Helical" evidence="6">
    <location>
        <begin position="180"/>
        <end position="203"/>
    </location>
</feature>
<protein>
    <submittedName>
        <fullName evidence="7">Protein cornichon</fullName>
    </submittedName>
</protein>
<dbReference type="GO" id="GO:0016020">
    <property type="term" value="C:membrane"/>
    <property type="evidence" value="ECO:0007669"/>
    <property type="project" value="UniProtKB-SubCell"/>
</dbReference>
<keyword evidence="8" id="KW-1185">Reference proteome</keyword>
<evidence type="ECO:0000256" key="1">
    <source>
        <dbReference type="ARBA" id="ARBA00004141"/>
    </source>
</evidence>
<evidence type="ECO:0000313" key="7">
    <source>
        <dbReference type="EMBL" id="KAJ6968080.1"/>
    </source>
</evidence>
<dbReference type="PANTHER" id="PTHR12290">
    <property type="entry name" value="CORNICHON-RELATED"/>
    <property type="match status" value="1"/>
</dbReference>
<comment type="similarity">
    <text evidence="2">Belongs to the cornichon family.</text>
</comment>
<evidence type="ECO:0000256" key="3">
    <source>
        <dbReference type="ARBA" id="ARBA00022692"/>
    </source>
</evidence>
<dbReference type="SMART" id="SM01398">
    <property type="entry name" value="Cornichon"/>
    <property type="match status" value="1"/>
</dbReference>
<feature type="transmembrane region" description="Helical" evidence="6">
    <location>
        <begin position="70"/>
        <end position="93"/>
    </location>
</feature>
<evidence type="ECO:0000313" key="8">
    <source>
        <dbReference type="Proteomes" id="UP001164929"/>
    </source>
</evidence>
<comment type="caution">
    <text evidence="7">The sequence shown here is derived from an EMBL/GenBank/DDBJ whole genome shotgun (WGS) entry which is preliminary data.</text>
</comment>